<dbReference type="GO" id="GO:0042176">
    <property type="term" value="P:regulation of protein catabolic process"/>
    <property type="evidence" value="ECO:0007669"/>
    <property type="project" value="InterPro"/>
</dbReference>
<proteinExistence type="predicted"/>
<reference evidence="3" key="3">
    <citation type="submission" date="2025-09" db="UniProtKB">
        <authorList>
            <consortium name="Ensembl"/>
        </authorList>
    </citation>
    <scope>IDENTIFICATION</scope>
</reference>
<dbReference type="AlphaFoldDB" id="A0A8B9TUB5"/>
<dbReference type="Pfam" id="PF08375">
    <property type="entry name" value="Rpn3_C"/>
    <property type="match status" value="1"/>
</dbReference>
<evidence type="ECO:0000259" key="2">
    <source>
        <dbReference type="Pfam" id="PF08375"/>
    </source>
</evidence>
<dbReference type="PANTHER" id="PTHR10758">
    <property type="entry name" value="26S PROTEASOME NON-ATPASE REGULATORY SUBUNIT 3/COP9 SIGNALOSOME COMPLEX SUBUNIT 3"/>
    <property type="match status" value="1"/>
</dbReference>
<evidence type="ECO:0000313" key="4">
    <source>
        <dbReference type="Proteomes" id="UP000694400"/>
    </source>
</evidence>
<dbReference type="PANTHER" id="PTHR10758:SF2">
    <property type="entry name" value="26S PROTEASOME NON-ATPASE REGULATORY SUBUNIT 3"/>
    <property type="match status" value="1"/>
</dbReference>
<name>A0A8B9TUB5_ANAPL</name>
<evidence type="ECO:0000313" key="3">
    <source>
        <dbReference type="Ensembl" id="ENSAPLP00020026545.1"/>
    </source>
</evidence>
<dbReference type="Proteomes" id="UP000694400">
    <property type="component" value="Chromosome 25"/>
</dbReference>
<accession>A0A8B9TUB5</accession>
<feature type="region of interest" description="Disordered" evidence="1">
    <location>
        <begin position="65"/>
        <end position="100"/>
    </location>
</feature>
<reference evidence="3" key="1">
    <citation type="submission" date="2019-08" db="EMBL/GenBank/DDBJ databases">
        <title>Three high-quality genomes provides insights into domestication of ducks.</title>
        <authorList>
            <person name="Hou Z.C."/>
            <person name="Zhu F."/>
            <person name="Yin Z.T."/>
            <person name="Zhang F."/>
        </authorList>
    </citation>
    <scope>NUCLEOTIDE SEQUENCE [LARGE SCALE GENOMIC DNA]</scope>
</reference>
<dbReference type="GO" id="GO:0006511">
    <property type="term" value="P:ubiquitin-dependent protein catabolic process"/>
    <property type="evidence" value="ECO:0007669"/>
    <property type="project" value="TreeGrafter"/>
</dbReference>
<dbReference type="InterPro" id="IPR013586">
    <property type="entry name" value="PSMD3_C"/>
</dbReference>
<reference evidence="3" key="2">
    <citation type="submission" date="2025-08" db="UniProtKB">
        <authorList>
            <consortium name="Ensembl"/>
        </authorList>
    </citation>
    <scope>IDENTIFICATION</scope>
</reference>
<dbReference type="GO" id="GO:0030234">
    <property type="term" value="F:enzyme regulator activity"/>
    <property type="evidence" value="ECO:0007669"/>
    <property type="project" value="InterPro"/>
</dbReference>
<dbReference type="GO" id="GO:0008541">
    <property type="term" value="C:proteasome regulatory particle, lid subcomplex"/>
    <property type="evidence" value="ECO:0007669"/>
    <property type="project" value="TreeGrafter"/>
</dbReference>
<dbReference type="Ensembl" id="ENSAPLT00020028588.1">
    <property type="protein sequence ID" value="ENSAPLP00020026545.1"/>
    <property type="gene ID" value="ENSAPLG00020018076.1"/>
</dbReference>
<dbReference type="InterPro" id="IPR050756">
    <property type="entry name" value="CSN3"/>
</dbReference>
<organism evidence="3 4">
    <name type="scientific">Anas platyrhynchos</name>
    <name type="common">Mallard</name>
    <name type="synonym">Anas boschas</name>
    <dbReference type="NCBI Taxonomy" id="8839"/>
    <lineage>
        <taxon>Eukaryota</taxon>
        <taxon>Metazoa</taxon>
        <taxon>Chordata</taxon>
        <taxon>Craniata</taxon>
        <taxon>Vertebrata</taxon>
        <taxon>Euteleostomi</taxon>
        <taxon>Archelosauria</taxon>
        <taxon>Archosauria</taxon>
        <taxon>Dinosauria</taxon>
        <taxon>Saurischia</taxon>
        <taxon>Theropoda</taxon>
        <taxon>Coelurosauria</taxon>
        <taxon>Aves</taxon>
        <taxon>Neognathae</taxon>
        <taxon>Galloanserae</taxon>
        <taxon>Anseriformes</taxon>
        <taxon>Anatidae</taxon>
        <taxon>Anatinae</taxon>
        <taxon>Anas</taxon>
    </lineage>
</organism>
<protein>
    <recommendedName>
        <fullName evidence="2">26S proteasome non-ATPase regulatory subunit 3 C-terminal domain-containing protein</fullName>
    </recommendedName>
</protein>
<feature type="compositionally biased region" description="Basic and acidic residues" evidence="1">
    <location>
        <begin position="67"/>
        <end position="91"/>
    </location>
</feature>
<feature type="domain" description="26S proteasome non-ATPase regulatory subunit 3 C-terminal" evidence="2">
    <location>
        <begin position="38"/>
        <end position="97"/>
    </location>
</feature>
<sequence length="100" mass="11390">PISPKSCNGGRPDRVPSGLQAIRDGVIEASINHEKGYPQLAFHQRISFCLDIHNMSVKAMRFPPKSYNKDLESAEERREREQQDLEFAKEMAEDDDDGFP</sequence>
<evidence type="ECO:0000256" key="1">
    <source>
        <dbReference type="SAM" id="MobiDB-lite"/>
    </source>
</evidence>